<reference evidence="3 4" key="1">
    <citation type="journal article" date="2023" name="Plant Dis.">
        <title>First Report of Diplodia intermedia Causing Canker and Dieback Diseases on Apple Trees in Canada.</title>
        <authorList>
            <person name="Ellouze W."/>
            <person name="Ilyukhin E."/>
            <person name="Sulman M."/>
            <person name="Ali S."/>
        </authorList>
    </citation>
    <scope>NUCLEOTIDE SEQUENCE [LARGE SCALE GENOMIC DNA]</scope>
    <source>
        <strain evidence="3 4">M45-28</strain>
    </source>
</reference>
<dbReference type="EMBL" id="JAKEKT020000081">
    <property type="protein sequence ID" value="KAL1638125.1"/>
    <property type="molecule type" value="Genomic_DNA"/>
</dbReference>
<sequence length="205" mass="20599">MKTTPTSATATATALLATLLLTHLAAPAPAPAPIADASSPAPPAYQHTDANNDAVTNADWKEPQGWAPPAHFDWSVLAKSRPAAGPKYGGGGAGYRHKRRKAGGGGAGYGDESHDDNDGYESDGDGYESDDDDDDNGGATGTAQVCSGNSNSNNVASCLSGLLNVGGIGALTDSGCQAQQQVSCCEQNGGGLLNIQSCGPLIDIL</sequence>
<dbReference type="Proteomes" id="UP001521184">
    <property type="component" value="Unassembled WGS sequence"/>
</dbReference>
<keyword evidence="4" id="KW-1185">Reference proteome</keyword>
<evidence type="ECO:0000256" key="2">
    <source>
        <dbReference type="SAM" id="SignalP"/>
    </source>
</evidence>
<feature type="compositionally biased region" description="Acidic residues" evidence="1">
    <location>
        <begin position="113"/>
        <end position="136"/>
    </location>
</feature>
<evidence type="ECO:0000256" key="1">
    <source>
        <dbReference type="SAM" id="MobiDB-lite"/>
    </source>
</evidence>
<feature type="chain" id="PRO_5046855581" description="Hydrophobin" evidence="2">
    <location>
        <begin position="28"/>
        <end position="205"/>
    </location>
</feature>
<name>A0ABR3TF23_9PEZI</name>
<evidence type="ECO:0000313" key="4">
    <source>
        <dbReference type="Proteomes" id="UP001521184"/>
    </source>
</evidence>
<keyword evidence="2" id="KW-0732">Signal</keyword>
<accession>A0ABR3TF23</accession>
<feature type="region of interest" description="Disordered" evidence="1">
    <location>
        <begin position="85"/>
        <end position="144"/>
    </location>
</feature>
<evidence type="ECO:0000313" key="3">
    <source>
        <dbReference type="EMBL" id="KAL1638125.1"/>
    </source>
</evidence>
<organism evidence="3 4">
    <name type="scientific">Diplodia intermedia</name>
    <dbReference type="NCBI Taxonomy" id="856260"/>
    <lineage>
        <taxon>Eukaryota</taxon>
        <taxon>Fungi</taxon>
        <taxon>Dikarya</taxon>
        <taxon>Ascomycota</taxon>
        <taxon>Pezizomycotina</taxon>
        <taxon>Dothideomycetes</taxon>
        <taxon>Dothideomycetes incertae sedis</taxon>
        <taxon>Botryosphaeriales</taxon>
        <taxon>Botryosphaeriaceae</taxon>
        <taxon>Diplodia</taxon>
    </lineage>
</organism>
<gene>
    <name evidence="3" type="ORF">SLS58_008962</name>
</gene>
<proteinExistence type="predicted"/>
<protein>
    <recommendedName>
        <fullName evidence="5">Hydrophobin</fullName>
    </recommendedName>
</protein>
<comment type="caution">
    <text evidence="3">The sequence shown here is derived from an EMBL/GenBank/DDBJ whole genome shotgun (WGS) entry which is preliminary data.</text>
</comment>
<feature type="signal peptide" evidence="2">
    <location>
        <begin position="1"/>
        <end position="27"/>
    </location>
</feature>
<evidence type="ECO:0008006" key="5">
    <source>
        <dbReference type="Google" id="ProtNLM"/>
    </source>
</evidence>